<evidence type="ECO:0000256" key="1">
    <source>
        <dbReference type="ARBA" id="ARBA00004429"/>
    </source>
</evidence>
<keyword evidence="6 9" id="KW-1133">Transmembrane helix</keyword>
<keyword evidence="2 9" id="KW-0813">Transport</keyword>
<dbReference type="Pfam" id="PF04290">
    <property type="entry name" value="DctQ"/>
    <property type="match status" value="1"/>
</dbReference>
<evidence type="ECO:0000313" key="11">
    <source>
        <dbReference type="EMBL" id="WLD58461.1"/>
    </source>
</evidence>
<feature type="transmembrane region" description="Helical" evidence="9">
    <location>
        <begin position="12"/>
        <end position="32"/>
    </location>
</feature>
<accession>A0AB38YGM7</accession>
<gene>
    <name evidence="11" type="ORF">NFC81_01375</name>
</gene>
<protein>
    <recommendedName>
        <fullName evidence="9">TRAP transporter small permease protein</fullName>
    </recommendedName>
</protein>
<dbReference type="InterPro" id="IPR055348">
    <property type="entry name" value="DctQ"/>
</dbReference>
<evidence type="ECO:0000256" key="7">
    <source>
        <dbReference type="ARBA" id="ARBA00023136"/>
    </source>
</evidence>
<evidence type="ECO:0000256" key="5">
    <source>
        <dbReference type="ARBA" id="ARBA00022692"/>
    </source>
</evidence>
<evidence type="ECO:0000259" key="10">
    <source>
        <dbReference type="Pfam" id="PF04290"/>
    </source>
</evidence>
<comment type="similarity">
    <text evidence="8 9">Belongs to the TRAP transporter small permease family.</text>
</comment>
<dbReference type="RefSeq" id="WP_304995746.1">
    <property type="nucleotide sequence ID" value="NZ_CP101717.1"/>
</dbReference>
<dbReference type="PANTHER" id="PTHR35011">
    <property type="entry name" value="2,3-DIKETO-L-GULONATE TRAP TRANSPORTER SMALL PERMEASE PROTEIN YIAM"/>
    <property type="match status" value="1"/>
</dbReference>
<dbReference type="EMBL" id="CP101717">
    <property type="protein sequence ID" value="WLD58461.1"/>
    <property type="molecule type" value="Genomic_DNA"/>
</dbReference>
<sequence>MNRFVDTVRTLAFLLSLAGGVILVFSMLAVLADVATRTLFGMTGGAIDLTFRGSYEIVRYGLLLSMIYALPFALKDGQVIVDLFTDKLSEANKQRLAGLYVFFFGVFGFVLSKGLWESIQRVQMTGETSQDFGIPMAYFYGAALVGAVMLGVRGMTVTWEYFTGRGNTPHGPEENRL</sequence>
<evidence type="ECO:0000256" key="4">
    <source>
        <dbReference type="ARBA" id="ARBA00022519"/>
    </source>
</evidence>
<dbReference type="GO" id="GO:0022857">
    <property type="term" value="F:transmembrane transporter activity"/>
    <property type="evidence" value="ECO:0007669"/>
    <property type="project" value="UniProtKB-UniRule"/>
</dbReference>
<evidence type="ECO:0000256" key="3">
    <source>
        <dbReference type="ARBA" id="ARBA00022475"/>
    </source>
</evidence>
<feature type="transmembrane region" description="Helical" evidence="9">
    <location>
        <begin position="95"/>
        <end position="112"/>
    </location>
</feature>
<feature type="domain" description="Tripartite ATP-independent periplasmic transporters DctQ component" evidence="10">
    <location>
        <begin position="27"/>
        <end position="160"/>
    </location>
</feature>
<dbReference type="AlphaFoldDB" id="A0AB38YGM7"/>
<organism evidence="11">
    <name type="scientific">Salinispirillum sp. LH 10-3-1</name>
    <dbReference type="NCBI Taxonomy" id="2952525"/>
    <lineage>
        <taxon>Bacteria</taxon>
        <taxon>Pseudomonadati</taxon>
        <taxon>Pseudomonadota</taxon>
        <taxon>Gammaproteobacteria</taxon>
        <taxon>Oceanospirillales</taxon>
        <taxon>Saccharospirillaceae</taxon>
        <taxon>Salinispirillum</taxon>
    </lineage>
</organism>
<dbReference type="InterPro" id="IPR007387">
    <property type="entry name" value="TRAP_DctQ"/>
</dbReference>
<feature type="transmembrane region" description="Helical" evidence="9">
    <location>
        <begin position="57"/>
        <end position="74"/>
    </location>
</feature>
<dbReference type="GO" id="GO:0005886">
    <property type="term" value="C:plasma membrane"/>
    <property type="evidence" value="ECO:0007669"/>
    <property type="project" value="UniProtKB-SubCell"/>
</dbReference>
<keyword evidence="3" id="KW-1003">Cell membrane</keyword>
<proteinExistence type="inferred from homology"/>
<evidence type="ECO:0000256" key="8">
    <source>
        <dbReference type="ARBA" id="ARBA00038436"/>
    </source>
</evidence>
<reference evidence="11" key="1">
    <citation type="submission" date="2022-07" db="EMBL/GenBank/DDBJ databases">
        <title>Complete genome sequence of Salinispirillum sp. LH10-3-1 capable of multiple carbohydrate inversion isolated from a soda lake.</title>
        <authorList>
            <person name="Liu J."/>
            <person name="Zhai Y."/>
            <person name="Zhang H."/>
            <person name="Yang H."/>
            <person name="Qu J."/>
            <person name="Li J."/>
        </authorList>
    </citation>
    <scope>NUCLEOTIDE SEQUENCE</scope>
    <source>
        <strain evidence="11">LH 10-3-1</strain>
    </source>
</reference>
<feature type="transmembrane region" description="Helical" evidence="9">
    <location>
        <begin position="132"/>
        <end position="152"/>
    </location>
</feature>
<keyword evidence="7 9" id="KW-0472">Membrane</keyword>
<comment type="subunit">
    <text evidence="9">The complex comprises the extracytoplasmic solute receptor protein and the two transmembrane proteins.</text>
</comment>
<evidence type="ECO:0000256" key="6">
    <source>
        <dbReference type="ARBA" id="ARBA00022989"/>
    </source>
</evidence>
<evidence type="ECO:0000256" key="2">
    <source>
        <dbReference type="ARBA" id="ARBA00022448"/>
    </source>
</evidence>
<evidence type="ECO:0000256" key="9">
    <source>
        <dbReference type="RuleBase" id="RU369079"/>
    </source>
</evidence>
<name>A0AB38YGM7_9GAMM</name>
<comment type="subcellular location">
    <subcellularLocation>
        <location evidence="1 9">Cell inner membrane</location>
        <topology evidence="1 9">Multi-pass membrane protein</topology>
    </subcellularLocation>
</comment>
<comment type="function">
    <text evidence="9">Part of the tripartite ATP-independent periplasmic (TRAP) transport system.</text>
</comment>
<keyword evidence="5 9" id="KW-0812">Transmembrane</keyword>
<keyword evidence="4 9" id="KW-0997">Cell inner membrane</keyword>